<dbReference type="InParanoid" id="A0A3N4LBN5"/>
<proteinExistence type="predicted"/>
<dbReference type="Proteomes" id="UP000267821">
    <property type="component" value="Unassembled WGS sequence"/>
</dbReference>
<organism evidence="1 2">
    <name type="scientific">Terfezia boudieri ATCC MYA-4762</name>
    <dbReference type="NCBI Taxonomy" id="1051890"/>
    <lineage>
        <taxon>Eukaryota</taxon>
        <taxon>Fungi</taxon>
        <taxon>Dikarya</taxon>
        <taxon>Ascomycota</taxon>
        <taxon>Pezizomycotina</taxon>
        <taxon>Pezizomycetes</taxon>
        <taxon>Pezizales</taxon>
        <taxon>Pezizaceae</taxon>
        <taxon>Terfezia</taxon>
    </lineage>
</organism>
<keyword evidence="2" id="KW-1185">Reference proteome</keyword>
<protein>
    <submittedName>
        <fullName evidence="1">Uncharacterized protein</fullName>
    </submittedName>
</protein>
<name>A0A3N4LBN5_9PEZI</name>
<dbReference type="AlphaFoldDB" id="A0A3N4LBN5"/>
<sequence>MDVPAGLPAKPDATPRSIVSPFVPSPWRVTAVCPIQLRLVKPPQDCSFSSFTQKPQADNHSNNIPILKAVQQVLLAPTVEQKSTRAHMSIICGSSRLSAKDAKDAKDAKSPTVVFLPKAKSGTSHCSATGKPQVYLFCFTVKYCLACRSRLSGAKRTVSGFALHPASSLSLLRIPVNRLTLTPHPPPAAIVLTEFIIGKSVCCSRSPKTVSKSARWLDISDVRDFFEEMSERE</sequence>
<gene>
    <name evidence="1" type="ORF">L211DRAFT_852416</name>
</gene>
<evidence type="ECO:0000313" key="1">
    <source>
        <dbReference type="EMBL" id="RPB20304.1"/>
    </source>
</evidence>
<dbReference type="EMBL" id="ML121574">
    <property type="protein sequence ID" value="RPB20304.1"/>
    <property type="molecule type" value="Genomic_DNA"/>
</dbReference>
<accession>A0A3N4LBN5</accession>
<evidence type="ECO:0000313" key="2">
    <source>
        <dbReference type="Proteomes" id="UP000267821"/>
    </source>
</evidence>
<reference evidence="1 2" key="1">
    <citation type="journal article" date="2018" name="Nat. Ecol. Evol.">
        <title>Pezizomycetes genomes reveal the molecular basis of ectomycorrhizal truffle lifestyle.</title>
        <authorList>
            <person name="Murat C."/>
            <person name="Payen T."/>
            <person name="Noel B."/>
            <person name="Kuo A."/>
            <person name="Morin E."/>
            <person name="Chen J."/>
            <person name="Kohler A."/>
            <person name="Krizsan K."/>
            <person name="Balestrini R."/>
            <person name="Da Silva C."/>
            <person name="Montanini B."/>
            <person name="Hainaut M."/>
            <person name="Levati E."/>
            <person name="Barry K.W."/>
            <person name="Belfiori B."/>
            <person name="Cichocki N."/>
            <person name="Clum A."/>
            <person name="Dockter R.B."/>
            <person name="Fauchery L."/>
            <person name="Guy J."/>
            <person name="Iotti M."/>
            <person name="Le Tacon F."/>
            <person name="Lindquist E.A."/>
            <person name="Lipzen A."/>
            <person name="Malagnac F."/>
            <person name="Mello A."/>
            <person name="Molinier V."/>
            <person name="Miyauchi S."/>
            <person name="Poulain J."/>
            <person name="Riccioni C."/>
            <person name="Rubini A."/>
            <person name="Sitrit Y."/>
            <person name="Splivallo R."/>
            <person name="Traeger S."/>
            <person name="Wang M."/>
            <person name="Zifcakova L."/>
            <person name="Wipf D."/>
            <person name="Zambonelli A."/>
            <person name="Paolocci F."/>
            <person name="Nowrousian M."/>
            <person name="Ottonello S."/>
            <person name="Baldrian P."/>
            <person name="Spatafora J.W."/>
            <person name="Henrissat B."/>
            <person name="Nagy L.G."/>
            <person name="Aury J.M."/>
            <person name="Wincker P."/>
            <person name="Grigoriev I.V."/>
            <person name="Bonfante P."/>
            <person name="Martin F.M."/>
        </authorList>
    </citation>
    <scope>NUCLEOTIDE SEQUENCE [LARGE SCALE GENOMIC DNA]</scope>
    <source>
        <strain evidence="1 2">ATCC MYA-4762</strain>
    </source>
</reference>